<evidence type="ECO:0000313" key="2">
    <source>
        <dbReference type="Proteomes" id="UP000284250"/>
    </source>
</evidence>
<organism evidence="1 2">
    <name type="scientific">Hymenobacter rubripertinctus</name>
    <dbReference type="NCBI Taxonomy" id="2029981"/>
    <lineage>
        <taxon>Bacteria</taxon>
        <taxon>Pseudomonadati</taxon>
        <taxon>Bacteroidota</taxon>
        <taxon>Cytophagia</taxon>
        <taxon>Cytophagales</taxon>
        <taxon>Hymenobacteraceae</taxon>
        <taxon>Hymenobacter</taxon>
    </lineage>
</organism>
<keyword evidence="2" id="KW-1185">Reference proteome</keyword>
<dbReference type="OrthoDB" id="880556at2"/>
<dbReference type="Proteomes" id="UP000284250">
    <property type="component" value="Unassembled WGS sequence"/>
</dbReference>
<evidence type="ECO:0000313" key="1">
    <source>
        <dbReference type="EMBL" id="RIY10228.1"/>
    </source>
</evidence>
<dbReference type="AlphaFoldDB" id="A0A418QYL1"/>
<dbReference type="EMBL" id="QYCN01000013">
    <property type="protein sequence ID" value="RIY10228.1"/>
    <property type="molecule type" value="Genomic_DNA"/>
</dbReference>
<evidence type="ECO:0008006" key="3">
    <source>
        <dbReference type="Google" id="ProtNLM"/>
    </source>
</evidence>
<proteinExistence type="predicted"/>
<protein>
    <recommendedName>
        <fullName evidence="3">STAS/SEC14 domain-containing protein</fullName>
    </recommendedName>
</protein>
<gene>
    <name evidence="1" type="ORF">D0T11_10265</name>
</gene>
<reference evidence="1 2" key="1">
    <citation type="submission" date="2018-09" db="EMBL/GenBank/DDBJ databases">
        <authorList>
            <person name="Zeman M."/>
            <person name="Pardy F."/>
        </authorList>
    </citation>
    <scope>NUCLEOTIDE SEQUENCE [LARGE SCALE GENOMIC DNA]</scope>
    <source>
        <strain evidence="1 2">CCM 8852</strain>
    </source>
</reference>
<accession>A0A418QYL1</accession>
<name>A0A418QYL1_9BACT</name>
<dbReference type="RefSeq" id="WP_119655704.1">
    <property type="nucleotide sequence ID" value="NZ_JBHUOI010000001.1"/>
</dbReference>
<sequence length="152" mass="17474">MIHDLRLRLQHDAATGLLRAAWRKGQPLSAFQSALEWLMEFSQEHQVTRWLIDMQSLPPLGNAEQTWITEHWFTAITATPVRQLALVLPSEMHNYLVATAPVHDPRLVPPFELNFFTDAASAFGWLMESEPTGEQIWQEWPPDHSEPDPRLA</sequence>
<comment type="caution">
    <text evidence="1">The sequence shown here is derived from an EMBL/GenBank/DDBJ whole genome shotgun (WGS) entry which is preliminary data.</text>
</comment>
<reference evidence="1 2" key="2">
    <citation type="submission" date="2019-01" db="EMBL/GenBank/DDBJ databases">
        <title>Hymenobacter humicola sp. nov., isolated from soils in Antarctica.</title>
        <authorList>
            <person name="Sedlacek I."/>
            <person name="Holochova P."/>
            <person name="Kralova S."/>
            <person name="Pantucek R."/>
            <person name="Stankova E."/>
            <person name="Vrbovska V."/>
            <person name="Kristofova L."/>
            <person name="Svec P."/>
            <person name="Busse H.-J."/>
        </authorList>
    </citation>
    <scope>NUCLEOTIDE SEQUENCE [LARGE SCALE GENOMIC DNA]</scope>
    <source>
        <strain evidence="1 2">CCM 8852</strain>
    </source>
</reference>